<keyword evidence="1" id="KW-1133">Transmembrane helix</keyword>
<organism evidence="2 3">
    <name type="scientific">Candidatus Pantoea multigeneris</name>
    <dbReference type="NCBI Taxonomy" id="2608357"/>
    <lineage>
        <taxon>Bacteria</taxon>
        <taxon>Pseudomonadati</taxon>
        <taxon>Pseudomonadota</taxon>
        <taxon>Gammaproteobacteria</taxon>
        <taxon>Enterobacterales</taxon>
        <taxon>Erwiniaceae</taxon>
        <taxon>Pantoea</taxon>
    </lineage>
</organism>
<keyword evidence="3" id="KW-1185">Reference proteome</keyword>
<accession>A0ABX0RBJ5</accession>
<reference evidence="2 3" key="1">
    <citation type="journal article" date="2019" name="bioRxiv">
        <title>Bacteria contribute to plant secondary compound degradation in a generalist herbivore system.</title>
        <authorList>
            <person name="Francoeur C.B."/>
            <person name="Khadempour L."/>
            <person name="Moreira-Soto R.D."/>
            <person name="Gotting K."/>
            <person name="Book A.J."/>
            <person name="Pinto-Tomas A.A."/>
            <person name="Keefover-Ring K."/>
            <person name="Currie C.R."/>
        </authorList>
    </citation>
    <scope>NUCLEOTIDE SEQUENCE [LARGE SCALE GENOMIC DNA]</scope>
    <source>
        <strain evidence="2">Acro-835</strain>
    </source>
</reference>
<dbReference type="EMBL" id="VWXF01000004">
    <property type="protein sequence ID" value="NIF22144.1"/>
    <property type="molecule type" value="Genomic_DNA"/>
</dbReference>
<keyword evidence="1" id="KW-0812">Transmembrane</keyword>
<protein>
    <recommendedName>
        <fullName evidence="4">Membrane transporter protein</fullName>
    </recommendedName>
</protein>
<evidence type="ECO:0000313" key="2">
    <source>
        <dbReference type="EMBL" id="NIF22144.1"/>
    </source>
</evidence>
<dbReference type="RefSeq" id="WP_167014590.1">
    <property type="nucleotide sequence ID" value="NZ_VWXF01000004.1"/>
</dbReference>
<feature type="transmembrane region" description="Helical" evidence="1">
    <location>
        <begin position="35"/>
        <end position="53"/>
    </location>
</feature>
<sequence>MQGMVAYKTPLVVAGMGALFSFSLPSTASLLSPRFLSLYVMVILAGVIAGIIARLRDNQAEKHAVAVMTTLAIIFLPVIKFYFSTHPR</sequence>
<gene>
    <name evidence="2" type="ORF">F3J40_11100</name>
</gene>
<proteinExistence type="predicted"/>
<evidence type="ECO:0008006" key="4">
    <source>
        <dbReference type="Google" id="ProtNLM"/>
    </source>
</evidence>
<evidence type="ECO:0000313" key="3">
    <source>
        <dbReference type="Proteomes" id="UP001515683"/>
    </source>
</evidence>
<keyword evidence="1" id="KW-0472">Membrane</keyword>
<dbReference type="Proteomes" id="UP001515683">
    <property type="component" value="Unassembled WGS sequence"/>
</dbReference>
<feature type="transmembrane region" description="Helical" evidence="1">
    <location>
        <begin position="65"/>
        <end position="83"/>
    </location>
</feature>
<name>A0ABX0RBJ5_9GAMM</name>
<comment type="caution">
    <text evidence="2">The sequence shown here is derived from an EMBL/GenBank/DDBJ whole genome shotgun (WGS) entry which is preliminary data.</text>
</comment>
<evidence type="ECO:0000256" key="1">
    <source>
        <dbReference type="SAM" id="Phobius"/>
    </source>
</evidence>